<organism evidence="11 12">
    <name type="scientific">Pseudonocardia hierapolitana</name>
    <dbReference type="NCBI Taxonomy" id="1128676"/>
    <lineage>
        <taxon>Bacteria</taxon>
        <taxon>Bacillati</taxon>
        <taxon>Actinomycetota</taxon>
        <taxon>Actinomycetes</taxon>
        <taxon>Pseudonocardiales</taxon>
        <taxon>Pseudonocardiaceae</taxon>
        <taxon>Pseudonocardia</taxon>
    </lineage>
</organism>
<evidence type="ECO:0000256" key="7">
    <source>
        <dbReference type="ARBA" id="ARBA00023033"/>
    </source>
</evidence>
<evidence type="ECO:0000256" key="3">
    <source>
        <dbReference type="ARBA" id="ARBA00022578"/>
    </source>
</evidence>
<reference evidence="11 12" key="1">
    <citation type="submission" date="2019-06" db="EMBL/GenBank/DDBJ databases">
        <title>Sequencing the genomes of 1000 actinobacteria strains.</title>
        <authorList>
            <person name="Klenk H.-P."/>
        </authorList>
    </citation>
    <scope>NUCLEOTIDE SEQUENCE [LARGE SCALE GENOMIC DNA]</scope>
    <source>
        <strain evidence="11 12">DSM 45671</strain>
    </source>
</reference>
<dbReference type="InterPro" id="IPR001207">
    <property type="entry name" value="Transposase_mutator"/>
</dbReference>
<dbReference type="EMBL" id="VIWU01000001">
    <property type="protein sequence ID" value="TWF76907.1"/>
    <property type="molecule type" value="Genomic_DNA"/>
</dbReference>
<sequence length="382" mass="41810">MTQDRSVFTLDVAIPKLRSGSYFPDWLLERRRAERALTTVVATAETWIILGRGGKHYAIKPPLTRPVRRGPRFGAEGADRSGTLSLVSAADETASMRCSVNIPNLGDFADPRVVGEIARLAEDAGWDGLFIWDHLIGYNRDLVGEFAATNILLAAAALATNRIRLGTQVTPVPRRRAHQLAREIATLDRLTGGRMILGVGLGDPVENEYGRFDEPTDFKVLAALLDEGLEAITLLWSGEPVTFHGRYVTVDDVIMRPTPVQRPRVPIWVGGHWPRKAPARRAARWDGAVLTIGPWEQPPDPDVIAEMHAYTQAHRDEAGLGDEPFELVVGGATPGNTATTRDIVGPLAAAGATWWDERFPFDSLGRFDAVRARVEQGPPTLG</sequence>
<keyword evidence="7" id="KW-0503">Monooxygenase</keyword>
<dbReference type="PANTHER" id="PTHR42847">
    <property type="entry name" value="ALKANESULFONATE MONOOXYGENASE"/>
    <property type="match status" value="1"/>
</dbReference>
<keyword evidence="4" id="KW-0285">Flavoprotein</keyword>
<evidence type="ECO:0000256" key="4">
    <source>
        <dbReference type="ARBA" id="ARBA00022630"/>
    </source>
</evidence>
<dbReference type="GO" id="GO:0006313">
    <property type="term" value="P:DNA transposition"/>
    <property type="evidence" value="ECO:0007669"/>
    <property type="project" value="InterPro"/>
</dbReference>
<comment type="similarity">
    <text evidence="2">Belongs to the transposase mutator family.</text>
</comment>
<proteinExistence type="inferred from homology"/>
<dbReference type="GO" id="GO:0008726">
    <property type="term" value="F:alkanesulfonate monooxygenase activity"/>
    <property type="evidence" value="ECO:0007669"/>
    <property type="project" value="TreeGrafter"/>
</dbReference>
<dbReference type="GO" id="GO:0003677">
    <property type="term" value="F:DNA binding"/>
    <property type="evidence" value="ECO:0007669"/>
    <property type="project" value="UniProtKB-KW"/>
</dbReference>
<evidence type="ECO:0000256" key="5">
    <source>
        <dbReference type="ARBA" id="ARBA00022643"/>
    </source>
</evidence>
<keyword evidence="3" id="KW-0815">Transposition</keyword>
<comment type="function">
    <text evidence="1">Required for the transposition of the insertion element.</text>
</comment>
<dbReference type="InterPro" id="IPR036661">
    <property type="entry name" value="Luciferase-like_sf"/>
</dbReference>
<accession>A0A561SPX7</accession>
<dbReference type="SUPFAM" id="SSF51679">
    <property type="entry name" value="Bacterial luciferase-like"/>
    <property type="match status" value="1"/>
</dbReference>
<keyword evidence="8" id="KW-0238">DNA-binding</keyword>
<protein>
    <submittedName>
        <fullName evidence="11">Mutator family transposase</fullName>
    </submittedName>
</protein>
<keyword evidence="5" id="KW-0288">FMN</keyword>
<dbReference type="Gene3D" id="3.20.20.30">
    <property type="entry name" value="Luciferase-like domain"/>
    <property type="match status" value="1"/>
</dbReference>
<name>A0A561SPX7_9PSEU</name>
<evidence type="ECO:0000256" key="6">
    <source>
        <dbReference type="ARBA" id="ARBA00023002"/>
    </source>
</evidence>
<keyword evidence="6" id="KW-0560">Oxidoreductase</keyword>
<evidence type="ECO:0000256" key="2">
    <source>
        <dbReference type="ARBA" id="ARBA00010961"/>
    </source>
</evidence>
<dbReference type="Pfam" id="PF00296">
    <property type="entry name" value="Bac_luciferase"/>
    <property type="match status" value="1"/>
</dbReference>
<dbReference type="AlphaFoldDB" id="A0A561SPX7"/>
<keyword evidence="9" id="KW-0233">DNA recombination</keyword>
<evidence type="ECO:0000313" key="11">
    <source>
        <dbReference type="EMBL" id="TWF76907.1"/>
    </source>
</evidence>
<evidence type="ECO:0000259" key="10">
    <source>
        <dbReference type="Pfam" id="PF00296"/>
    </source>
</evidence>
<evidence type="ECO:0000313" key="12">
    <source>
        <dbReference type="Proteomes" id="UP000321261"/>
    </source>
</evidence>
<evidence type="ECO:0000256" key="1">
    <source>
        <dbReference type="ARBA" id="ARBA00002190"/>
    </source>
</evidence>
<dbReference type="Pfam" id="PF00872">
    <property type="entry name" value="Transposase_mut"/>
    <property type="match status" value="1"/>
</dbReference>
<dbReference type="InterPro" id="IPR050172">
    <property type="entry name" value="SsuD_RutA_monooxygenase"/>
</dbReference>
<dbReference type="PANTHER" id="PTHR42847:SF4">
    <property type="entry name" value="ALKANESULFONATE MONOOXYGENASE-RELATED"/>
    <property type="match status" value="1"/>
</dbReference>
<evidence type="ECO:0000256" key="8">
    <source>
        <dbReference type="ARBA" id="ARBA00023125"/>
    </source>
</evidence>
<gene>
    <name evidence="11" type="ORF">FHX44_112805</name>
</gene>
<dbReference type="GO" id="GO:0046306">
    <property type="term" value="P:alkanesulfonate catabolic process"/>
    <property type="evidence" value="ECO:0007669"/>
    <property type="project" value="TreeGrafter"/>
</dbReference>
<dbReference type="Proteomes" id="UP000321261">
    <property type="component" value="Unassembled WGS sequence"/>
</dbReference>
<dbReference type="InterPro" id="IPR011251">
    <property type="entry name" value="Luciferase-like_dom"/>
</dbReference>
<comment type="caution">
    <text evidence="11">The sequence shown here is derived from an EMBL/GenBank/DDBJ whole genome shotgun (WGS) entry which is preliminary data.</text>
</comment>
<keyword evidence="12" id="KW-1185">Reference proteome</keyword>
<dbReference type="GO" id="GO:0004803">
    <property type="term" value="F:transposase activity"/>
    <property type="evidence" value="ECO:0007669"/>
    <property type="project" value="InterPro"/>
</dbReference>
<feature type="domain" description="Luciferase-like" evidence="10">
    <location>
        <begin position="110"/>
        <end position="330"/>
    </location>
</feature>
<evidence type="ECO:0000256" key="9">
    <source>
        <dbReference type="ARBA" id="ARBA00023172"/>
    </source>
</evidence>